<dbReference type="OrthoDB" id="7361229at2"/>
<dbReference type="EMBL" id="PYGJ01000006">
    <property type="protein sequence ID" value="PSL19398.1"/>
    <property type="molecule type" value="Genomic_DNA"/>
</dbReference>
<dbReference type="AlphaFoldDB" id="A0A2P8FCI7"/>
<reference evidence="1 2" key="1">
    <citation type="submission" date="2018-03" db="EMBL/GenBank/DDBJ databases">
        <title>Genomic Encyclopedia of Archaeal and Bacterial Type Strains, Phase II (KMG-II): from individual species to whole genera.</title>
        <authorList>
            <person name="Goeker M."/>
        </authorList>
    </citation>
    <scope>NUCLEOTIDE SEQUENCE [LARGE SCALE GENOMIC DNA]</scope>
    <source>
        <strain evidence="1 2">DSM 100673</strain>
    </source>
</reference>
<name>A0A2P8FCI7_9RHOB</name>
<sequence>MDDLNSFLEPGMLVKHPDQDDWGIGQVQSNIGGKVTVNFREAGKVVIDGTRVMLFPVSEL</sequence>
<accession>A0A2P8FCI7</accession>
<keyword evidence="2" id="KW-1185">Reference proteome</keyword>
<gene>
    <name evidence="1" type="ORF">CLV88_106111</name>
</gene>
<dbReference type="Proteomes" id="UP000240418">
    <property type="component" value="Unassembled WGS sequence"/>
</dbReference>
<evidence type="ECO:0000313" key="2">
    <source>
        <dbReference type="Proteomes" id="UP000240418"/>
    </source>
</evidence>
<proteinExistence type="predicted"/>
<dbReference type="RefSeq" id="WP_106608675.1">
    <property type="nucleotide sequence ID" value="NZ_PYGJ01000006.1"/>
</dbReference>
<organism evidence="1 2">
    <name type="scientific">Shimia abyssi</name>
    <dbReference type="NCBI Taxonomy" id="1662395"/>
    <lineage>
        <taxon>Bacteria</taxon>
        <taxon>Pseudomonadati</taxon>
        <taxon>Pseudomonadota</taxon>
        <taxon>Alphaproteobacteria</taxon>
        <taxon>Rhodobacterales</taxon>
        <taxon>Roseobacteraceae</taxon>
    </lineage>
</organism>
<comment type="caution">
    <text evidence="1">The sequence shown here is derived from an EMBL/GenBank/DDBJ whole genome shotgun (WGS) entry which is preliminary data.</text>
</comment>
<evidence type="ECO:0000313" key="1">
    <source>
        <dbReference type="EMBL" id="PSL19398.1"/>
    </source>
</evidence>
<protein>
    <submittedName>
        <fullName evidence="1">Uncharacterized protein DUF3553</fullName>
    </submittedName>
</protein>
<dbReference type="Pfam" id="PF12073">
    <property type="entry name" value="DUF3553"/>
    <property type="match status" value="1"/>
</dbReference>
<dbReference type="InterPro" id="IPR021938">
    <property type="entry name" value="DUF3553"/>
</dbReference>